<dbReference type="SUPFAM" id="SSF159774">
    <property type="entry name" value="YerB-like"/>
    <property type="match status" value="1"/>
</dbReference>
<dbReference type="InterPro" id="IPR023158">
    <property type="entry name" value="YerB-like_sf"/>
</dbReference>
<organism evidence="2">
    <name type="scientific">marine sediment metagenome</name>
    <dbReference type="NCBI Taxonomy" id="412755"/>
    <lineage>
        <taxon>unclassified sequences</taxon>
        <taxon>metagenomes</taxon>
        <taxon>ecological metagenomes</taxon>
    </lineage>
</organism>
<comment type="caution">
    <text evidence="2">The sequence shown here is derived from an EMBL/GenBank/DDBJ whole genome shotgun (WGS) entry which is preliminary data.</text>
</comment>
<evidence type="ECO:0000259" key="1">
    <source>
        <dbReference type="Pfam" id="PF17479"/>
    </source>
</evidence>
<dbReference type="InterPro" id="IPR035328">
    <property type="entry name" value="DUF3048_C"/>
</dbReference>
<dbReference type="EMBL" id="BART01002652">
    <property type="protein sequence ID" value="GAG65651.1"/>
    <property type="molecule type" value="Genomic_DNA"/>
</dbReference>
<feature type="domain" description="DUF3048" evidence="1">
    <location>
        <begin position="2"/>
        <end position="46"/>
    </location>
</feature>
<gene>
    <name evidence="2" type="ORF">S01H4_07930</name>
</gene>
<dbReference type="Gene3D" id="3.50.90.10">
    <property type="entry name" value="YerB-like"/>
    <property type="match status" value="1"/>
</dbReference>
<dbReference type="AlphaFoldDB" id="X1B0W1"/>
<name>X1B0W1_9ZZZZ</name>
<accession>X1B0W1</accession>
<feature type="non-terminal residue" evidence="2">
    <location>
        <position position="1"/>
    </location>
</feature>
<protein>
    <recommendedName>
        <fullName evidence="1">DUF3048 domain-containing protein</fullName>
    </recommendedName>
</protein>
<evidence type="ECO:0000313" key="2">
    <source>
        <dbReference type="EMBL" id="GAG65651.1"/>
    </source>
</evidence>
<reference evidence="2" key="1">
    <citation type="journal article" date="2014" name="Front. Microbiol.">
        <title>High frequency of phylogenetically diverse reductive dehalogenase-homologous genes in deep subseafloor sedimentary metagenomes.</title>
        <authorList>
            <person name="Kawai M."/>
            <person name="Futagami T."/>
            <person name="Toyoda A."/>
            <person name="Takaki Y."/>
            <person name="Nishi S."/>
            <person name="Hori S."/>
            <person name="Arai W."/>
            <person name="Tsubouchi T."/>
            <person name="Morono Y."/>
            <person name="Uchiyama I."/>
            <person name="Ito T."/>
            <person name="Fujiyama A."/>
            <person name="Inagaki F."/>
            <person name="Takami H."/>
        </authorList>
    </citation>
    <scope>NUCLEOTIDE SEQUENCE</scope>
    <source>
        <strain evidence="2">Expedition CK06-06</strain>
    </source>
</reference>
<sequence>GEGITKVFYGGKYFLSKWVKKSKDQPTVYYDRQGKLLNLNQGNIWIHLAPEETKVWFK</sequence>
<dbReference type="Pfam" id="PF17479">
    <property type="entry name" value="DUF3048_C"/>
    <property type="match status" value="1"/>
</dbReference>
<proteinExistence type="predicted"/>